<comment type="caution">
    <text evidence="1">The sequence shown here is derived from an EMBL/GenBank/DDBJ whole genome shotgun (WGS) entry which is preliminary data.</text>
</comment>
<evidence type="ECO:0000313" key="1">
    <source>
        <dbReference type="EMBL" id="RNL83394.1"/>
    </source>
</evidence>
<name>A0A3N0E6C0_SINP1</name>
<protein>
    <submittedName>
        <fullName evidence="1">Uncharacterized protein</fullName>
    </submittedName>
</protein>
<organism evidence="1 2">
    <name type="scientific">Sinomicrobium pectinilyticum</name>
    <dbReference type="NCBI Taxonomy" id="1084421"/>
    <lineage>
        <taxon>Bacteria</taxon>
        <taxon>Pseudomonadati</taxon>
        <taxon>Bacteroidota</taxon>
        <taxon>Flavobacteriia</taxon>
        <taxon>Flavobacteriales</taxon>
        <taxon>Flavobacteriaceae</taxon>
        <taxon>Sinomicrobium</taxon>
    </lineage>
</organism>
<dbReference type="Proteomes" id="UP000267469">
    <property type="component" value="Unassembled WGS sequence"/>
</dbReference>
<keyword evidence="2" id="KW-1185">Reference proteome</keyword>
<evidence type="ECO:0000313" key="2">
    <source>
        <dbReference type="Proteomes" id="UP000267469"/>
    </source>
</evidence>
<reference evidence="1 2" key="1">
    <citation type="submission" date="2018-10" db="EMBL/GenBank/DDBJ databases">
        <title>Sinomicrobium pectinilyticum sp. nov., a pectinase-producing bacterium isolated from alkaline and saline soil, and emended description of the genus Sinomicrobium.</title>
        <authorList>
            <person name="Cheng B."/>
            <person name="Li C."/>
            <person name="Lai Q."/>
            <person name="Du M."/>
            <person name="Shao Z."/>
            <person name="Xu P."/>
            <person name="Yang C."/>
        </authorList>
    </citation>
    <scope>NUCLEOTIDE SEQUENCE [LARGE SCALE GENOMIC DNA]</scope>
    <source>
        <strain evidence="1 2">5DNS001</strain>
    </source>
</reference>
<dbReference type="OrthoDB" id="1453121at2"/>
<gene>
    <name evidence="1" type="ORF">ED312_15060</name>
</gene>
<sequence>MENPFKKIIHDEELPQSLRKKVMDDVALIKLSLDMADLITVKYPLTVNEILKIKDKPYKK</sequence>
<dbReference type="EMBL" id="RJTM01000105">
    <property type="protein sequence ID" value="RNL83394.1"/>
    <property type="molecule type" value="Genomic_DNA"/>
</dbReference>
<accession>A0A3N0E6C0</accession>
<dbReference type="AlphaFoldDB" id="A0A3N0E6C0"/>
<proteinExistence type="predicted"/>